<evidence type="ECO:0000313" key="2">
    <source>
        <dbReference type="EMBL" id="BES87782.1"/>
    </source>
</evidence>
<reference evidence="2 3" key="1">
    <citation type="submission" date="2023-09" db="EMBL/GenBank/DDBJ databases">
        <title>Nesidiocoris tenuis whole genome shotgun sequence.</title>
        <authorList>
            <person name="Shibata T."/>
            <person name="Shimoda M."/>
            <person name="Kobayashi T."/>
            <person name="Uehara T."/>
        </authorList>
    </citation>
    <scope>NUCLEOTIDE SEQUENCE [LARGE SCALE GENOMIC DNA]</scope>
    <source>
        <strain evidence="2 3">Japan</strain>
    </source>
</reference>
<keyword evidence="1" id="KW-0732">Signal</keyword>
<dbReference type="SUPFAM" id="SSF50494">
    <property type="entry name" value="Trypsin-like serine proteases"/>
    <property type="match status" value="1"/>
</dbReference>
<dbReference type="Proteomes" id="UP001307889">
    <property type="component" value="Chromosome 1"/>
</dbReference>
<protein>
    <recommendedName>
        <fullName evidence="4">Peptidase S1 domain-containing protein</fullName>
    </recommendedName>
</protein>
<gene>
    <name evidence="2" type="ORF">NTJ_00588</name>
</gene>
<proteinExistence type="predicted"/>
<dbReference type="Gene3D" id="2.40.10.10">
    <property type="entry name" value="Trypsin-like serine proteases"/>
    <property type="match status" value="1"/>
</dbReference>
<keyword evidence="3" id="KW-1185">Reference proteome</keyword>
<name>A0ABN7A974_9HEMI</name>
<dbReference type="EMBL" id="AP028909">
    <property type="protein sequence ID" value="BES87782.1"/>
    <property type="molecule type" value="Genomic_DNA"/>
</dbReference>
<organism evidence="2 3">
    <name type="scientific">Nesidiocoris tenuis</name>
    <dbReference type="NCBI Taxonomy" id="355587"/>
    <lineage>
        <taxon>Eukaryota</taxon>
        <taxon>Metazoa</taxon>
        <taxon>Ecdysozoa</taxon>
        <taxon>Arthropoda</taxon>
        <taxon>Hexapoda</taxon>
        <taxon>Insecta</taxon>
        <taxon>Pterygota</taxon>
        <taxon>Neoptera</taxon>
        <taxon>Paraneoptera</taxon>
        <taxon>Hemiptera</taxon>
        <taxon>Heteroptera</taxon>
        <taxon>Panheteroptera</taxon>
        <taxon>Cimicomorpha</taxon>
        <taxon>Miridae</taxon>
        <taxon>Dicyphina</taxon>
        <taxon>Nesidiocoris</taxon>
    </lineage>
</organism>
<evidence type="ECO:0000256" key="1">
    <source>
        <dbReference type="SAM" id="SignalP"/>
    </source>
</evidence>
<evidence type="ECO:0000313" key="3">
    <source>
        <dbReference type="Proteomes" id="UP001307889"/>
    </source>
</evidence>
<evidence type="ECO:0008006" key="4">
    <source>
        <dbReference type="Google" id="ProtNLM"/>
    </source>
</evidence>
<accession>A0ABN7A974</accession>
<feature type="signal peptide" evidence="1">
    <location>
        <begin position="1"/>
        <end position="24"/>
    </location>
</feature>
<dbReference type="InterPro" id="IPR043504">
    <property type="entry name" value="Peptidase_S1_PA_chymotrypsin"/>
</dbReference>
<sequence>MLSSLAILQMGTCLIHVLIETSSAFLIPVDTHEAGHDWDARLYSGIRPRSIVVIEYLGYTPSVNGHPPYRWTKFCQGALINYKKVLAPCSCVAYTTPDHKYEVNPWHHPETKGKVPDHQQYLTFVPPHFKVRLLLEEYVGYRQEVRSTWAECHRKDNNYHLYDFAVIVLADSLKNSKLAWIHTGEFYVFHQNMRLIQDSLGGSATCEIYQWIPQYTIAPNSTGVKKSWRDLFSFKQRNILQRFEVKVSHWLNCRENFCPNTPWPPEVNGTHKFQRNEILCNNMQVPQKICLGWNDVRPLCQAMRGTPVFCDITPEVRGLMGFIVDATATCADDRYAAMIPMSFGIDFMGYELRIRNSPEYKQNLPEFFKNMRGMTTWW</sequence>
<feature type="chain" id="PRO_5046647569" description="Peptidase S1 domain-containing protein" evidence="1">
    <location>
        <begin position="25"/>
        <end position="378"/>
    </location>
</feature>
<dbReference type="InterPro" id="IPR009003">
    <property type="entry name" value="Peptidase_S1_PA"/>
</dbReference>